<dbReference type="InterPro" id="IPR029057">
    <property type="entry name" value="PRTase-like"/>
</dbReference>
<protein>
    <submittedName>
        <fullName evidence="2">Uracil phosphoribosyltransferase-domain-containing protein</fullName>
    </submittedName>
</protein>
<dbReference type="InterPro" id="IPR050582">
    <property type="entry name" value="HAD-like_SerB"/>
</dbReference>
<accession>A0A5N5WYQ6</accession>
<sequence length="676" mass="74487">MPTQSRSSHPKTKPVVVGIYGVSGVGKSFFMNQLKMSLGEVDFIYFEGSDVIADIVDGGLPAFKKSNDEVQEQFRASAIEIISNKCRDSGKTGIVTGHYLLWDEGKECVNVCTPNDLAIYSHMLYLDMPPAVIVGRRREDIIKRRAEFSVGHLRKWQETEKKALREACQCHGILYCSLSSHLLPLGVEKLLRDFSCQNVYNNLLVALGTLDGAIVNREQLKMVVFDADRTLNAEDTGAMFWKRISLSSGQVSDDSSKTPAQAVFEGPMGYTYNAFRQVTLLHEEVLSDDDFDSVCKDVASSVTIHPEILSLLQCIAEDIHVGAVIVTCGLAKIWENVLEREGLLGKIKIIGGGRIDDGFVVTADVKEALVAHLQNEYCMEVWAFGDSPLDLKMLCKADRAVVVVGEEATRSKTMTTALMKALEAGDLKANQCLLPSSASPRLTRGMLPKIKLSDPLFIGRLLSGSTLRVKNADALNSSTTKILMTPMRDSRHNGPMLREAHRRVGEYLAIQFMSEIIGIEEYMIPHSQGKLTPGYRLLHEKQTLIVTLMRAGEAMALGVNDAFPLAIFLHAKEPEDIKPRILENIITIALVDSVINSGTTILRFIEYIRKIHATVRIVVVTGVLQAQCVAHGEEVARALASHIGLHIVTLRISKNKYKGTGGTDTGNRLFNTVHLA</sequence>
<evidence type="ECO:0000313" key="2">
    <source>
        <dbReference type="EMBL" id="KAB8073698.1"/>
    </source>
</evidence>
<dbReference type="OrthoDB" id="5416609at2759"/>
<dbReference type="GO" id="GO:0000287">
    <property type="term" value="F:magnesium ion binding"/>
    <property type="evidence" value="ECO:0007669"/>
    <property type="project" value="TreeGrafter"/>
</dbReference>
<dbReference type="Pfam" id="PF13207">
    <property type="entry name" value="AAA_17"/>
    <property type="match status" value="1"/>
</dbReference>
<dbReference type="AlphaFoldDB" id="A0A5N5WYQ6"/>
<evidence type="ECO:0000313" key="3">
    <source>
        <dbReference type="Proteomes" id="UP000326565"/>
    </source>
</evidence>
<keyword evidence="3" id="KW-1185">Reference proteome</keyword>
<dbReference type="Pfam" id="PF14681">
    <property type="entry name" value="UPRTase"/>
    <property type="match status" value="1"/>
</dbReference>
<gene>
    <name evidence="2" type="ORF">BDV29DRAFT_157329</name>
</gene>
<dbReference type="GO" id="GO:0036424">
    <property type="term" value="F:L-phosphoserine phosphatase activity"/>
    <property type="evidence" value="ECO:0007669"/>
    <property type="project" value="TreeGrafter"/>
</dbReference>
<feature type="domain" description="Phosphoribosyltransferase" evidence="1">
    <location>
        <begin position="476"/>
        <end position="672"/>
    </location>
</feature>
<dbReference type="InterPro" id="IPR036412">
    <property type="entry name" value="HAD-like_sf"/>
</dbReference>
<dbReference type="EMBL" id="ML732222">
    <property type="protein sequence ID" value="KAB8073698.1"/>
    <property type="molecule type" value="Genomic_DNA"/>
</dbReference>
<dbReference type="Gene3D" id="3.40.50.2020">
    <property type="match status" value="1"/>
</dbReference>
<reference evidence="2 3" key="1">
    <citation type="submission" date="2019-04" db="EMBL/GenBank/DDBJ databases">
        <title>Friends and foes A comparative genomics study of 23 Aspergillus species from section Flavi.</title>
        <authorList>
            <consortium name="DOE Joint Genome Institute"/>
            <person name="Kjaerbolling I."/>
            <person name="Vesth T."/>
            <person name="Frisvad J.C."/>
            <person name="Nybo J.L."/>
            <person name="Theobald S."/>
            <person name="Kildgaard S."/>
            <person name="Isbrandt T."/>
            <person name="Kuo A."/>
            <person name="Sato A."/>
            <person name="Lyhne E.K."/>
            <person name="Kogle M.E."/>
            <person name="Wiebenga A."/>
            <person name="Kun R.S."/>
            <person name="Lubbers R.J."/>
            <person name="Makela M.R."/>
            <person name="Barry K."/>
            <person name="Chovatia M."/>
            <person name="Clum A."/>
            <person name="Daum C."/>
            <person name="Haridas S."/>
            <person name="He G."/>
            <person name="LaButti K."/>
            <person name="Lipzen A."/>
            <person name="Mondo S."/>
            <person name="Riley R."/>
            <person name="Salamov A."/>
            <person name="Simmons B.A."/>
            <person name="Magnuson J.K."/>
            <person name="Henrissat B."/>
            <person name="Mortensen U.H."/>
            <person name="Larsen T.O."/>
            <person name="Devries R.P."/>
            <person name="Grigoriev I.V."/>
            <person name="Machida M."/>
            <person name="Baker S.E."/>
            <person name="Andersen M.R."/>
        </authorList>
    </citation>
    <scope>NUCLEOTIDE SEQUENCE [LARGE SCALE GENOMIC DNA]</scope>
    <source>
        <strain evidence="2 3">CBS 151.66</strain>
    </source>
</reference>
<proteinExistence type="predicted"/>
<dbReference type="Proteomes" id="UP000326565">
    <property type="component" value="Unassembled WGS sequence"/>
</dbReference>
<dbReference type="InterPro" id="IPR023214">
    <property type="entry name" value="HAD_sf"/>
</dbReference>
<dbReference type="GO" id="GO:0005737">
    <property type="term" value="C:cytoplasm"/>
    <property type="evidence" value="ECO:0007669"/>
    <property type="project" value="TreeGrafter"/>
</dbReference>
<keyword evidence="2" id="KW-0328">Glycosyltransferase</keyword>
<keyword evidence="2" id="KW-0808">Transferase</keyword>
<dbReference type="GO" id="GO:0016757">
    <property type="term" value="F:glycosyltransferase activity"/>
    <property type="evidence" value="ECO:0007669"/>
    <property type="project" value="UniProtKB-KW"/>
</dbReference>
<dbReference type="Gene3D" id="3.40.50.1000">
    <property type="entry name" value="HAD superfamily/HAD-like"/>
    <property type="match status" value="1"/>
</dbReference>
<dbReference type="Gene3D" id="3.40.50.300">
    <property type="entry name" value="P-loop containing nucleotide triphosphate hydrolases"/>
    <property type="match status" value="1"/>
</dbReference>
<dbReference type="SUPFAM" id="SSF56784">
    <property type="entry name" value="HAD-like"/>
    <property type="match status" value="1"/>
</dbReference>
<dbReference type="InterPro" id="IPR027417">
    <property type="entry name" value="P-loop_NTPase"/>
</dbReference>
<organism evidence="2 3">
    <name type="scientific">Aspergillus leporis</name>
    <dbReference type="NCBI Taxonomy" id="41062"/>
    <lineage>
        <taxon>Eukaryota</taxon>
        <taxon>Fungi</taxon>
        <taxon>Dikarya</taxon>
        <taxon>Ascomycota</taxon>
        <taxon>Pezizomycotina</taxon>
        <taxon>Eurotiomycetes</taxon>
        <taxon>Eurotiomycetidae</taxon>
        <taxon>Eurotiales</taxon>
        <taxon>Aspergillaceae</taxon>
        <taxon>Aspergillus</taxon>
        <taxon>Aspergillus subgen. Circumdati</taxon>
    </lineage>
</organism>
<dbReference type="PANTHER" id="PTHR43344">
    <property type="entry name" value="PHOSPHOSERINE PHOSPHATASE"/>
    <property type="match status" value="1"/>
</dbReference>
<dbReference type="SUPFAM" id="SSF52540">
    <property type="entry name" value="P-loop containing nucleoside triphosphate hydrolases"/>
    <property type="match status" value="1"/>
</dbReference>
<evidence type="ECO:0000259" key="1">
    <source>
        <dbReference type="Pfam" id="PF14681"/>
    </source>
</evidence>
<dbReference type="PANTHER" id="PTHR43344:SF20">
    <property type="entry name" value="URACIL PHOSPHORIBOSYLTRANSFERASE"/>
    <property type="match status" value="1"/>
</dbReference>
<dbReference type="GO" id="GO:0006564">
    <property type="term" value="P:L-serine biosynthetic process"/>
    <property type="evidence" value="ECO:0007669"/>
    <property type="project" value="TreeGrafter"/>
</dbReference>
<dbReference type="CDD" id="cd06223">
    <property type="entry name" value="PRTases_typeI"/>
    <property type="match status" value="1"/>
</dbReference>
<name>A0A5N5WYQ6_9EURO</name>
<dbReference type="SUPFAM" id="SSF53271">
    <property type="entry name" value="PRTase-like"/>
    <property type="match status" value="1"/>
</dbReference>
<dbReference type="Pfam" id="PF12710">
    <property type="entry name" value="HAD"/>
    <property type="match status" value="1"/>
</dbReference>
<dbReference type="InterPro" id="IPR000836">
    <property type="entry name" value="PRTase_dom"/>
</dbReference>